<evidence type="ECO:0000256" key="1">
    <source>
        <dbReference type="SAM" id="SignalP"/>
    </source>
</evidence>
<organism evidence="2 3">
    <name type="scientific">Paenibacillus alvei</name>
    <name type="common">Bacillus alvei</name>
    <dbReference type="NCBI Taxonomy" id="44250"/>
    <lineage>
        <taxon>Bacteria</taxon>
        <taxon>Bacillati</taxon>
        <taxon>Bacillota</taxon>
        <taxon>Bacilli</taxon>
        <taxon>Bacillales</taxon>
        <taxon>Paenibacillaceae</taxon>
        <taxon>Paenibacillus</taxon>
    </lineage>
</organism>
<protein>
    <submittedName>
        <fullName evidence="2">Uncharacterized protein</fullName>
    </submittedName>
</protein>
<feature type="chain" id="PRO_5043052625" evidence="1">
    <location>
        <begin position="27"/>
        <end position="218"/>
    </location>
</feature>
<sequence length="218" mass="24707">MKKLMRTTSMVLAFLLFFITTSQTYALSAHPDHFMQVQQTQSTYHQSQFFDDASNDVFQRQKRFVPALPWIGLGIGELLKWLGAAAALAYIGNEAYTLVTDIADALSSSKKKDKPLYFTAVAQSKLYIGKPLTLEEAKKWLKAKKYHNVWTPSKEAAKKLAESFSGRATAAEEHSKNGYKGTFYYWHYHDYERTVGHIFYGTESKEGKHIDASGGIRT</sequence>
<gene>
    <name evidence="2" type="ORF">HMI46_15795</name>
</gene>
<feature type="signal peptide" evidence="1">
    <location>
        <begin position="1"/>
        <end position="26"/>
    </location>
</feature>
<dbReference type="RefSeq" id="WP_171417486.1">
    <property type="nucleotide sequence ID" value="NZ_JABFOR010000020.1"/>
</dbReference>
<proteinExistence type="predicted"/>
<dbReference type="AlphaFoldDB" id="A0AAP7A341"/>
<keyword evidence="1" id="KW-0732">Signal</keyword>
<reference evidence="2 3" key="1">
    <citation type="submission" date="2020-05" db="EMBL/GenBank/DDBJ databases">
        <title>Whole genome sequencing and identification of novel metabolites from Paenibacillus alvei strain JR949.</title>
        <authorList>
            <person name="Rajendhran J."/>
            <person name="Sree Pranav P."/>
            <person name="Mahalakshmi B."/>
            <person name="Karthikeyan R."/>
        </authorList>
    </citation>
    <scope>NUCLEOTIDE SEQUENCE [LARGE SCALE GENOMIC DNA]</scope>
    <source>
        <strain evidence="2 3">JR949</strain>
    </source>
</reference>
<evidence type="ECO:0000313" key="2">
    <source>
        <dbReference type="EMBL" id="NOJ72013.1"/>
    </source>
</evidence>
<accession>A0AAP7A341</accession>
<comment type="caution">
    <text evidence="2">The sequence shown here is derived from an EMBL/GenBank/DDBJ whole genome shotgun (WGS) entry which is preliminary data.</text>
</comment>
<dbReference type="EMBL" id="JABFOR010000020">
    <property type="protein sequence ID" value="NOJ72013.1"/>
    <property type="molecule type" value="Genomic_DNA"/>
</dbReference>
<dbReference type="Proteomes" id="UP000552038">
    <property type="component" value="Unassembled WGS sequence"/>
</dbReference>
<name>A0AAP7A341_PAEAL</name>
<evidence type="ECO:0000313" key="3">
    <source>
        <dbReference type="Proteomes" id="UP000552038"/>
    </source>
</evidence>